<dbReference type="Proteomes" id="UP000225706">
    <property type="component" value="Unassembled WGS sequence"/>
</dbReference>
<feature type="transmembrane region" description="Helical" evidence="2">
    <location>
        <begin position="547"/>
        <end position="568"/>
    </location>
</feature>
<feature type="transmembrane region" description="Helical" evidence="2">
    <location>
        <begin position="134"/>
        <end position="159"/>
    </location>
</feature>
<feature type="transmembrane region" description="Helical" evidence="2">
    <location>
        <begin position="481"/>
        <end position="498"/>
    </location>
</feature>
<comment type="subcellular location">
    <subcellularLocation>
        <location evidence="1">Membrane</location>
        <topology evidence="1">Multi-pass membrane protein</topology>
    </subcellularLocation>
</comment>
<feature type="transmembrane region" description="Helical" evidence="2">
    <location>
        <begin position="426"/>
        <end position="449"/>
    </location>
</feature>
<dbReference type="InterPro" id="IPR036259">
    <property type="entry name" value="MFS_trans_sf"/>
</dbReference>
<feature type="transmembrane region" description="Helical" evidence="2">
    <location>
        <begin position="518"/>
        <end position="535"/>
    </location>
</feature>
<dbReference type="OrthoDB" id="6499973at2759"/>
<keyword evidence="2" id="KW-1133">Transmembrane helix</keyword>
<dbReference type="Pfam" id="PF07690">
    <property type="entry name" value="MFS_1"/>
    <property type="match status" value="2"/>
</dbReference>
<evidence type="ECO:0000256" key="1">
    <source>
        <dbReference type="ARBA" id="ARBA00004141"/>
    </source>
</evidence>
<protein>
    <submittedName>
        <fullName evidence="4">Monocarboxylate transporter 4</fullName>
    </submittedName>
</protein>
<dbReference type="PROSITE" id="PS50850">
    <property type="entry name" value="MFS"/>
    <property type="match status" value="1"/>
</dbReference>
<reference evidence="5" key="1">
    <citation type="journal article" date="2017" name="bioRxiv">
        <title>Comparative analysis of the genomes of Stylophora pistillata and Acropora digitifera provides evidence for extensive differences between species of corals.</title>
        <authorList>
            <person name="Voolstra C.R."/>
            <person name="Li Y."/>
            <person name="Liew Y.J."/>
            <person name="Baumgarten S."/>
            <person name="Zoccola D."/>
            <person name="Flot J.-F."/>
            <person name="Tambutte S."/>
            <person name="Allemand D."/>
            <person name="Aranda M."/>
        </authorList>
    </citation>
    <scope>NUCLEOTIDE SEQUENCE [LARGE SCALE GENOMIC DNA]</scope>
</reference>
<feature type="transmembrane region" description="Helical" evidence="2">
    <location>
        <begin position="313"/>
        <end position="334"/>
    </location>
</feature>
<feature type="transmembrane region" description="Helical" evidence="2">
    <location>
        <begin position="111"/>
        <end position="128"/>
    </location>
</feature>
<keyword evidence="2" id="KW-0472">Membrane</keyword>
<dbReference type="Gene3D" id="1.20.1250.20">
    <property type="entry name" value="MFS general substrate transporter like domains"/>
    <property type="match status" value="2"/>
</dbReference>
<keyword evidence="2" id="KW-0812">Transmembrane</keyword>
<dbReference type="InterPro" id="IPR020846">
    <property type="entry name" value="MFS_dom"/>
</dbReference>
<feature type="transmembrane region" description="Helical" evidence="2">
    <location>
        <begin position="341"/>
        <end position="358"/>
    </location>
</feature>
<dbReference type="InterPro" id="IPR011701">
    <property type="entry name" value="MFS"/>
</dbReference>
<gene>
    <name evidence="4" type="primary">SLC16A3</name>
    <name evidence="4" type="ORF">AWC38_SpisGene15422</name>
</gene>
<feature type="transmembrane region" description="Helical" evidence="2">
    <location>
        <begin position="401"/>
        <end position="420"/>
    </location>
</feature>
<dbReference type="PANTHER" id="PTHR11360">
    <property type="entry name" value="MONOCARBOXYLATE TRANSPORTER"/>
    <property type="match status" value="1"/>
</dbReference>
<dbReference type="InterPro" id="IPR050327">
    <property type="entry name" value="Proton-linked_MCT"/>
</dbReference>
<evidence type="ECO:0000259" key="3">
    <source>
        <dbReference type="PROSITE" id="PS50850"/>
    </source>
</evidence>
<dbReference type="GO" id="GO:0022857">
    <property type="term" value="F:transmembrane transporter activity"/>
    <property type="evidence" value="ECO:0007669"/>
    <property type="project" value="InterPro"/>
</dbReference>
<dbReference type="SUPFAM" id="SSF103473">
    <property type="entry name" value="MFS general substrate transporter"/>
    <property type="match status" value="2"/>
</dbReference>
<dbReference type="EMBL" id="LSMT01000329">
    <property type="protein sequence ID" value="PFX20118.1"/>
    <property type="molecule type" value="Genomic_DNA"/>
</dbReference>
<feature type="transmembrane region" description="Helical" evidence="2">
    <location>
        <begin position="42"/>
        <end position="71"/>
    </location>
</feature>
<feature type="transmembrane region" description="Helical" evidence="2">
    <location>
        <begin position="574"/>
        <end position="596"/>
    </location>
</feature>
<sequence length="629" mass="68852">MCINIVRVNIMDGEGEARQNFKSLQVVKRPAKCVSPYKDGCWSWLVCLAAVVSNVLICGFTFSYGILFPAILDEFKQGKAKSAWVGSIAMMGIGIYGPLIARLYFRFGARLVSFVGALICVFSLAVTSKVTNLYLMYLTYGLLFGFGSGGIYLVTYIVVPRYFIKWRSLSLGLIAMGPGGGMFIMSPVVHELFVRFGWRGTFLAMAGIVSVTCILALVYKPIMIDSDVEDENINIVRVNIMDGEGEARQNFKSLQVVKRPAKCVSPYKDGCWSWLVCLAAVVSNVLICGFTFSYGILFPAILDEFKQGKAKSAWVGSIAMMGIGIYGPLIARLYNRFGARLVSFVGALICVFSLAVTSKVTNLYLMYLTYGLLFGFGSGGIYLVTYIVVPRYFIKWRSLSLGLIAMGPGGGMFVMSPVVHELFVRFGWRGTFLAMAGIVSVTCILALVYKPIMIDSDVEDENSESAKDDKFWDVTILKPKVFVLITVAGFVYYLGHYTPAVHIVRFLEGKGVPEAKAARLYIYSGLASLLIRPVIGRLNDVTWINMFYIYSIATGVECVVTFLLPFVITNISLVIYFVVFGLADGAMGCGLPIGVINSLPEKMRPLGIGAYNCLSCFSSACGPALGGKV</sequence>
<organism evidence="4 5">
    <name type="scientific">Stylophora pistillata</name>
    <name type="common">Smooth cauliflower coral</name>
    <dbReference type="NCBI Taxonomy" id="50429"/>
    <lineage>
        <taxon>Eukaryota</taxon>
        <taxon>Metazoa</taxon>
        <taxon>Cnidaria</taxon>
        <taxon>Anthozoa</taxon>
        <taxon>Hexacorallia</taxon>
        <taxon>Scleractinia</taxon>
        <taxon>Astrocoeniina</taxon>
        <taxon>Pocilloporidae</taxon>
        <taxon>Stylophora</taxon>
    </lineage>
</organism>
<keyword evidence="5" id="KW-1185">Reference proteome</keyword>
<feature type="transmembrane region" description="Helical" evidence="2">
    <location>
        <begin position="272"/>
        <end position="301"/>
    </location>
</feature>
<feature type="transmembrane region" description="Helical" evidence="2">
    <location>
        <begin position="364"/>
        <end position="389"/>
    </location>
</feature>
<dbReference type="GO" id="GO:0016020">
    <property type="term" value="C:membrane"/>
    <property type="evidence" value="ECO:0007669"/>
    <property type="project" value="UniProtKB-SubCell"/>
</dbReference>
<name>A0A2B4RUX1_STYPI</name>
<proteinExistence type="predicted"/>
<feature type="domain" description="Major facilitator superfamily (MFS) profile" evidence="3">
    <location>
        <begin position="46"/>
        <end position="454"/>
    </location>
</feature>
<dbReference type="PANTHER" id="PTHR11360:SF251">
    <property type="entry name" value="MAJOR FACILITATOR SUPERFAMILY (MFS) PROFILE DOMAIN-CONTAINING PROTEIN"/>
    <property type="match status" value="1"/>
</dbReference>
<evidence type="ECO:0000313" key="4">
    <source>
        <dbReference type="EMBL" id="PFX20118.1"/>
    </source>
</evidence>
<feature type="transmembrane region" description="Helical" evidence="2">
    <location>
        <begin position="83"/>
        <end position="104"/>
    </location>
</feature>
<dbReference type="AlphaFoldDB" id="A0A2B4RUX1"/>
<accession>A0A2B4RUX1</accession>
<evidence type="ECO:0000256" key="2">
    <source>
        <dbReference type="SAM" id="Phobius"/>
    </source>
</evidence>
<comment type="caution">
    <text evidence="4">The sequence shown here is derived from an EMBL/GenBank/DDBJ whole genome shotgun (WGS) entry which is preliminary data.</text>
</comment>
<feature type="transmembrane region" description="Helical" evidence="2">
    <location>
        <begin position="196"/>
        <end position="219"/>
    </location>
</feature>
<feature type="transmembrane region" description="Helical" evidence="2">
    <location>
        <begin position="171"/>
        <end position="190"/>
    </location>
</feature>
<evidence type="ECO:0000313" key="5">
    <source>
        <dbReference type="Proteomes" id="UP000225706"/>
    </source>
</evidence>